<keyword evidence="1" id="KW-0521">NADP</keyword>
<evidence type="ECO:0000256" key="1">
    <source>
        <dbReference type="ARBA" id="ARBA00022857"/>
    </source>
</evidence>
<organism evidence="2 3">
    <name type="scientific">Xylaria flabelliformis</name>
    <dbReference type="NCBI Taxonomy" id="2512241"/>
    <lineage>
        <taxon>Eukaryota</taxon>
        <taxon>Fungi</taxon>
        <taxon>Dikarya</taxon>
        <taxon>Ascomycota</taxon>
        <taxon>Pezizomycotina</taxon>
        <taxon>Sordariomycetes</taxon>
        <taxon>Xylariomycetidae</taxon>
        <taxon>Xylariales</taxon>
        <taxon>Xylariaceae</taxon>
        <taxon>Xylaria</taxon>
    </lineage>
</organism>
<dbReference type="SUPFAM" id="SSF51735">
    <property type="entry name" value="NAD(P)-binding Rossmann-fold domains"/>
    <property type="match status" value="1"/>
</dbReference>
<dbReference type="Proteomes" id="UP000319160">
    <property type="component" value="Unassembled WGS sequence"/>
</dbReference>
<keyword evidence="3" id="KW-1185">Reference proteome</keyword>
<dbReference type="OrthoDB" id="7289984at2759"/>
<dbReference type="InterPro" id="IPR052184">
    <property type="entry name" value="SDR_enzymes"/>
</dbReference>
<dbReference type="PANTHER" id="PTHR45458:SF3">
    <property type="entry name" value="CHAIN DEHYDROGENASE (ATSC), PUTATIVE-RELATED"/>
    <property type="match status" value="1"/>
</dbReference>
<evidence type="ECO:0008006" key="4">
    <source>
        <dbReference type="Google" id="ProtNLM"/>
    </source>
</evidence>
<dbReference type="InterPro" id="IPR020904">
    <property type="entry name" value="Sc_DH/Rdtase_CS"/>
</dbReference>
<dbReference type="AlphaFoldDB" id="A0A553HRP4"/>
<dbReference type="Gene3D" id="3.40.50.720">
    <property type="entry name" value="NAD(P)-binding Rossmann-like Domain"/>
    <property type="match status" value="1"/>
</dbReference>
<protein>
    <recommendedName>
        <fullName evidence="4">Ketoreductase (KR) domain-containing protein</fullName>
    </recommendedName>
</protein>
<evidence type="ECO:0000313" key="2">
    <source>
        <dbReference type="EMBL" id="TRX90608.1"/>
    </source>
</evidence>
<proteinExistence type="predicted"/>
<dbReference type="EMBL" id="VFLP01000054">
    <property type="protein sequence ID" value="TRX90608.1"/>
    <property type="molecule type" value="Genomic_DNA"/>
</dbReference>
<gene>
    <name evidence="2" type="ORF">FHL15_008581</name>
</gene>
<dbReference type="PROSITE" id="PS00061">
    <property type="entry name" value="ADH_SHORT"/>
    <property type="match status" value="1"/>
</dbReference>
<reference evidence="3" key="1">
    <citation type="submission" date="2019-06" db="EMBL/GenBank/DDBJ databases">
        <title>Draft genome sequence of the griseofulvin-producing fungus Xylaria cubensis strain G536.</title>
        <authorList>
            <person name="Mead M.E."/>
            <person name="Raja H.A."/>
            <person name="Steenwyk J.L."/>
            <person name="Knowles S.L."/>
            <person name="Oberlies N.H."/>
            <person name="Rokas A."/>
        </authorList>
    </citation>
    <scope>NUCLEOTIDE SEQUENCE [LARGE SCALE GENOMIC DNA]</scope>
    <source>
        <strain evidence="3">G536</strain>
    </source>
</reference>
<dbReference type="InterPro" id="IPR036291">
    <property type="entry name" value="NAD(P)-bd_dom_sf"/>
</dbReference>
<evidence type="ECO:0000313" key="3">
    <source>
        <dbReference type="Proteomes" id="UP000319160"/>
    </source>
</evidence>
<dbReference type="PANTHER" id="PTHR45458">
    <property type="entry name" value="SHORT-CHAIN DEHYDROGENASE/REDUCTASE SDR"/>
    <property type="match status" value="1"/>
</dbReference>
<dbReference type="Pfam" id="PF00106">
    <property type="entry name" value="adh_short"/>
    <property type="match status" value="1"/>
</dbReference>
<accession>A0A553HRP4</accession>
<name>A0A553HRP4_9PEZI</name>
<dbReference type="InterPro" id="IPR002347">
    <property type="entry name" value="SDR_fam"/>
</dbReference>
<dbReference type="GO" id="GO:0016616">
    <property type="term" value="F:oxidoreductase activity, acting on the CH-OH group of donors, NAD or NADP as acceptor"/>
    <property type="evidence" value="ECO:0007669"/>
    <property type="project" value="TreeGrafter"/>
</dbReference>
<comment type="caution">
    <text evidence="2">The sequence shown here is derived from an EMBL/GenBank/DDBJ whole genome shotgun (WGS) entry which is preliminary data.</text>
</comment>
<dbReference type="PRINTS" id="PR00081">
    <property type="entry name" value="GDHRDH"/>
</dbReference>
<sequence length="270" mass="29676">MPSYVITGVSKGLGFEFLRQISSTNNTVIGLARDVAATKKRVNEELSGRTNIHILHGDLNDYETLQKAAAETADITGGSLDYLIANASHISYWDSYDPIGTLAQDPKRLEKELTEHYRATVLGNINLYASFIPLILKGQVKKVIAISTGLSDLDITNQLELELAPLYAIAKAGLNMMTAKFSAQYRKEGVLFMNVCPGVVDVGHSRNTTPAQMASLMTMREKFQTYAPHFKGPATPEESVRDVISVWERASIEKGDAGHLVSHFGDKQFL</sequence>